<sequence>MNPPNQDQIATLFGLDPVILSASILVITFIVLFSERFNRTVVSLIGACTVIITGILTQEQAIAGIDFNTLALLTGMMIIVAVTRQTGLFEYISIWAVQLVKGDPRGVLIVLALVTALFSAFLDNLTTVLLVVPVALLIAEKLEVSPYPFLISQILASNIGGTATLIGDPPNILIGSATGYSFTDFLFNLGPLVLILLVLTTLFLYFYLGSSLQTSEENRSRIMRFRPADSIQDPALLKVSLTMIAAVIAGFIFGDHYGIAPGTIAMFSAALLLLFCDFGESAQVQGQRLRLALAEVEWGALFFFMGLFILVHGVKHTGILHMLGDKLIQLTEGDPQTTAFSVLWLSALASSAIDNIPFVATMIPLVESMEISLGGAEAIKPVWWSLALGSCLGGNGSLIGAAANVMVAGLGDRAGYPLNFLDFIKIGLPIMLVSVLIAHVYVYLVYF</sequence>
<dbReference type="PRINTS" id="PR00758">
    <property type="entry name" value="ARSENICPUMP"/>
</dbReference>
<evidence type="ECO:0000256" key="2">
    <source>
        <dbReference type="ARBA" id="ARBA00009843"/>
    </source>
</evidence>
<feature type="transmembrane region" description="Helical" evidence="8">
    <location>
        <begin position="383"/>
        <end position="406"/>
    </location>
</feature>
<dbReference type="RefSeq" id="WP_011189311.1">
    <property type="nucleotide sequence ID" value="NC_006138.1"/>
</dbReference>
<dbReference type="AlphaFoldDB" id="Q6ALH6"/>
<dbReference type="CDD" id="cd01116">
    <property type="entry name" value="P_permease"/>
    <property type="match status" value="1"/>
</dbReference>
<evidence type="ECO:0000256" key="5">
    <source>
        <dbReference type="ARBA" id="ARBA00022692"/>
    </source>
</evidence>
<keyword evidence="5 8" id="KW-0812">Transmembrane</keyword>
<evidence type="ECO:0000256" key="7">
    <source>
        <dbReference type="ARBA" id="ARBA00023136"/>
    </source>
</evidence>
<feature type="domain" description="Citrate transporter-like" evidence="9">
    <location>
        <begin position="30"/>
        <end position="389"/>
    </location>
</feature>
<feature type="transmembrane region" description="Helical" evidence="8">
    <location>
        <begin position="70"/>
        <end position="94"/>
    </location>
</feature>
<feature type="transmembrane region" description="Helical" evidence="8">
    <location>
        <begin position="192"/>
        <end position="214"/>
    </location>
</feature>
<feature type="transmembrane region" description="Helical" evidence="8">
    <location>
        <begin position="291"/>
        <end position="314"/>
    </location>
</feature>
<feature type="transmembrane region" description="Helical" evidence="8">
    <location>
        <begin position="259"/>
        <end position="279"/>
    </location>
</feature>
<reference evidence="11" key="1">
    <citation type="journal article" date="2004" name="Environ. Microbiol.">
        <title>The genome of Desulfotalea psychrophila, a sulfate-reducing bacterium from permanently cold Arctic sediments.</title>
        <authorList>
            <person name="Rabus R."/>
            <person name="Ruepp A."/>
            <person name="Frickey T."/>
            <person name="Rattei T."/>
            <person name="Fartmann B."/>
            <person name="Stark M."/>
            <person name="Bauer M."/>
            <person name="Zibat A."/>
            <person name="Lombardot T."/>
            <person name="Becker I."/>
            <person name="Amann J."/>
            <person name="Gellner K."/>
            <person name="Teeling H."/>
            <person name="Leuschner W.D."/>
            <person name="Gloeckner F.-O."/>
            <person name="Lupas A.N."/>
            <person name="Amann R."/>
            <person name="Klenk H.-P."/>
        </authorList>
    </citation>
    <scope>NUCLEOTIDE SEQUENCE [LARGE SCALE GENOMIC DNA]</scope>
    <source>
        <strain evidence="11">DSM 12343 / LSv54</strain>
    </source>
</reference>
<dbReference type="eggNOG" id="COG1055">
    <property type="taxonomic scope" value="Bacteria"/>
</dbReference>
<keyword evidence="7 8" id="KW-0472">Membrane</keyword>
<feature type="transmembrane region" description="Helical" evidence="8">
    <location>
        <begin position="342"/>
        <end position="363"/>
    </location>
</feature>
<dbReference type="Proteomes" id="UP000000602">
    <property type="component" value="Chromosome"/>
</dbReference>
<evidence type="ECO:0000256" key="1">
    <source>
        <dbReference type="ARBA" id="ARBA00004651"/>
    </source>
</evidence>
<protein>
    <submittedName>
        <fullName evidence="10">Conserved hypothetical membrane protein</fullName>
    </submittedName>
</protein>
<evidence type="ECO:0000256" key="4">
    <source>
        <dbReference type="ARBA" id="ARBA00022475"/>
    </source>
</evidence>
<name>Q6ALH6_DESPS</name>
<gene>
    <name evidence="10" type="ordered locus">DP2070</name>
</gene>
<evidence type="ECO:0000313" key="11">
    <source>
        <dbReference type="Proteomes" id="UP000000602"/>
    </source>
</evidence>
<feature type="transmembrane region" description="Helical" evidence="8">
    <location>
        <begin position="40"/>
        <end position="58"/>
    </location>
</feature>
<dbReference type="PANTHER" id="PTHR43568:SF1">
    <property type="entry name" value="P PROTEIN"/>
    <property type="match status" value="1"/>
</dbReference>
<feature type="transmembrane region" description="Helical" evidence="8">
    <location>
        <begin position="12"/>
        <end position="33"/>
    </location>
</feature>
<feature type="transmembrane region" description="Helical" evidence="8">
    <location>
        <begin position="106"/>
        <end position="139"/>
    </location>
</feature>
<dbReference type="EMBL" id="CR522870">
    <property type="protein sequence ID" value="CAG36799.1"/>
    <property type="molecule type" value="Genomic_DNA"/>
</dbReference>
<keyword evidence="6 8" id="KW-1133">Transmembrane helix</keyword>
<dbReference type="InterPro" id="IPR000802">
    <property type="entry name" value="Arsenical_pump_ArsB"/>
</dbReference>
<dbReference type="InterPro" id="IPR051475">
    <property type="entry name" value="Diverse_Ion_Transporter"/>
</dbReference>
<dbReference type="STRING" id="177439.DP2070"/>
<keyword evidence="4" id="KW-1003">Cell membrane</keyword>
<dbReference type="PANTHER" id="PTHR43568">
    <property type="entry name" value="P PROTEIN"/>
    <property type="match status" value="1"/>
</dbReference>
<evidence type="ECO:0000259" key="9">
    <source>
        <dbReference type="Pfam" id="PF03600"/>
    </source>
</evidence>
<evidence type="ECO:0000256" key="8">
    <source>
        <dbReference type="SAM" id="Phobius"/>
    </source>
</evidence>
<dbReference type="GO" id="GO:0005886">
    <property type="term" value="C:plasma membrane"/>
    <property type="evidence" value="ECO:0007669"/>
    <property type="project" value="UniProtKB-SubCell"/>
</dbReference>
<dbReference type="GO" id="GO:0015105">
    <property type="term" value="F:arsenite transmembrane transporter activity"/>
    <property type="evidence" value="ECO:0007669"/>
    <property type="project" value="InterPro"/>
</dbReference>
<organism evidence="10 11">
    <name type="scientific">Desulfotalea psychrophila (strain LSv54 / DSM 12343)</name>
    <dbReference type="NCBI Taxonomy" id="177439"/>
    <lineage>
        <taxon>Bacteria</taxon>
        <taxon>Pseudomonadati</taxon>
        <taxon>Thermodesulfobacteriota</taxon>
        <taxon>Desulfobulbia</taxon>
        <taxon>Desulfobulbales</taxon>
        <taxon>Desulfocapsaceae</taxon>
        <taxon>Desulfotalea</taxon>
    </lineage>
</organism>
<feature type="transmembrane region" description="Helical" evidence="8">
    <location>
        <begin position="235"/>
        <end position="253"/>
    </location>
</feature>
<dbReference type="KEGG" id="dps:DP2070"/>
<proteinExistence type="inferred from homology"/>
<evidence type="ECO:0000313" key="10">
    <source>
        <dbReference type="EMBL" id="CAG36799.1"/>
    </source>
</evidence>
<comment type="subcellular location">
    <subcellularLocation>
        <location evidence="1">Cell membrane</location>
        <topology evidence="1">Multi-pass membrane protein</topology>
    </subcellularLocation>
</comment>
<evidence type="ECO:0000256" key="3">
    <source>
        <dbReference type="ARBA" id="ARBA00022448"/>
    </source>
</evidence>
<evidence type="ECO:0000256" key="6">
    <source>
        <dbReference type="ARBA" id="ARBA00022989"/>
    </source>
</evidence>
<dbReference type="HOGENOM" id="CLU_011920_4_0_7"/>
<feature type="transmembrane region" description="Helical" evidence="8">
    <location>
        <begin position="426"/>
        <end position="446"/>
    </location>
</feature>
<keyword evidence="11" id="KW-1185">Reference proteome</keyword>
<dbReference type="OrthoDB" id="9765532at2"/>
<dbReference type="Pfam" id="PF03600">
    <property type="entry name" value="CitMHS"/>
    <property type="match status" value="1"/>
</dbReference>
<dbReference type="InterPro" id="IPR004680">
    <property type="entry name" value="Cit_transptr-like_dom"/>
</dbReference>
<accession>Q6ALH6</accession>
<comment type="similarity">
    <text evidence="2">Belongs to the CitM (TC 2.A.11) transporter family.</text>
</comment>
<keyword evidence="3" id="KW-0813">Transport</keyword>